<dbReference type="Pfam" id="PF13592">
    <property type="entry name" value="HTH_33"/>
    <property type="match status" value="1"/>
</dbReference>
<dbReference type="RefSeq" id="WP_151663184.1">
    <property type="nucleotide sequence ID" value="NZ_WBWS01000004.1"/>
</dbReference>
<dbReference type="EMBL" id="WBWS01000004">
    <property type="protein sequence ID" value="KAB2772605.1"/>
    <property type="molecule type" value="Genomic_DNA"/>
</dbReference>
<dbReference type="InterPro" id="IPR009057">
    <property type="entry name" value="Homeodomain-like_sf"/>
</dbReference>
<dbReference type="Gene3D" id="3.30.420.10">
    <property type="entry name" value="Ribonuclease H-like superfamily/Ribonuclease H"/>
    <property type="match status" value="1"/>
</dbReference>
<dbReference type="InterPro" id="IPR025959">
    <property type="entry name" value="Winged_HTH_dom"/>
</dbReference>
<accession>A0A6L3ZA33</accession>
<organism evidence="3 4">
    <name type="scientific">Brucella anthropi</name>
    <name type="common">Ochrobactrum anthropi</name>
    <dbReference type="NCBI Taxonomy" id="529"/>
    <lineage>
        <taxon>Bacteria</taxon>
        <taxon>Pseudomonadati</taxon>
        <taxon>Pseudomonadota</taxon>
        <taxon>Alphaproteobacteria</taxon>
        <taxon>Hyphomicrobiales</taxon>
        <taxon>Brucellaceae</taxon>
        <taxon>Brucella/Ochrobactrum group</taxon>
        <taxon>Brucella</taxon>
    </lineage>
</organism>
<dbReference type="Proteomes" id="UP000481876">
    <property type="component" value="Unassembled WGS sequence"/>
</dbReference>
<protein>
    <submittedName>
        <fullName evidence="3">IS630 family transposase</fullName>
    </submittedName>
</protein>
<reference evidence="3 4" key="1">
    <citation type="submission" date="2019-09" db="EMBL/GenBank/DDBJ databases">
        <title>Taxonomic organization of the family Brucellaceae based on a phylogenomic approach.</title>
        <authorList>
            <person name="Leclercq S."/>
            <person name="Cloeckaert A."/>
            <person name="Zygmunt M.S."/>
        </authorList>
    </citation>
    <scope>NUCLEOTIDE SEQUENCE [LARGE SCALE GENOMIC DNA]</scope>
    <source>
        <strain evidence="3 4">LMG 3313</strain>
    </source>
</reference>
<dbReference type="Pfam" id="PF13551">
    <property type="entry name" value="HTH_29"/>
    <property type="match status" value="1"/>
</dbReference>
<dbReference type="InterPro" id="IPR047655">
    <property type="entry name" value="Transpos_IS630-like"/>
</dbReference>
<sequence>MATRPEVAMPIPLRTDYDATTVRAAVRKSKDGSQTRRLLALAAIYEGASRTEAARLGGVTVQIIRDWVVKFNAAGPAGLIDRKAPGVPSILNATHRAALVEAIEKGPDPATDGVVRWRIVDLAKMLLDKFCVSVSKPTLSRELRALGYRKLSARPKHHAQDPEAIEAFKKGFAAELDKVRETLPTGTPIEIWHQDEARIGQKNKITRRWAKRGTRPSAPHDQRTKSAYIFGAICPQHGKAAGLVLPYCNTDTMNLHLAEISRHVAEGAHAVVLLDQAGWHMTTKLIVPANISIIPIPSKSPELNPQENIWQYMRDNWLSNRVFDTYDDIVQHCCSAWNKLIRDPTRITSIALRDWTIGFDQ</sequence>
<dbReference type="GO" id="GO:0003676">
    <property type="term" value="F:nucleic acid binding"/>
    <property type="evidence" value="ECO:0007669"/>
    <property type="project" value="InterPro"/>
</dbReference>
<dbReference type="Pfam" id="PF13358">
    <property type="entry name" value="DDE_3"/>
    <property type="match status" value="1"/>
</dbReference>
<feature type="domain" description="Winged helix-turn helix" evidence="2">
    <location>
        <begin position="114"/>
        <end position="171"/>
    </location>
</feature>
<name>A0A6L3ZA33_BRUAN</name>
<proteinExistence type="predicted"/>
<dbReference type="NCBIfam" id="NF033545">
    <property type="entry name" value="transpos_IS630"/>
    <property type="match status" value="1"/>
</dbReference>
<evidence type="ECO:0000259" key="1">
    <source>
        <dbReference type="Pfam" id="PF13358"/>
    </source>
</evidence>
<evidence type="ECO:0000259" key="2">
    <source>
        <dbReference type="Pfam" id="PF13592"/>
    </source>
</evidence>
<comment type="caution">
    <text evidence="3">The sequence shown here is derived from an EMBL/GenBank/DDBJ whole genome shotgun (WGS) entry which is preliminary data.</text>
</comment>
<dbReference type="AlphaFoldDB" id="A0A6L3ZA33"/>
<feature type="domain" description="Tc1-like transposase DDE" evidence="1">
    <location>
        <begin position="191"/>
        <end position="329"/>
    </location>
</feature>
<gene>
    <name evidence="3" type="ORF">F9L04_05485</name>
</gene>
<dbReference type="SUPFAM" id="SSF46689">
    <property type="entry name" value="Homeodomain-like"/>
    <property type="match status" value="1"/>
</dbReference>
<dbReference type="InterPro" id="IPR038717">
    <property type="entry name" value="Tc1-like_DDE_dom"/>
</dbReference>
<evidence type="ECO:0000313" key="3">
    <source>
        <dbReference type="EMBL" id="KAB2772605.1"/>
    </source>
</evidence>
<evidence type="ECO:0000313" key="4">
    <source>
        <dbReference type="Proteomes" id="UP000481876"/>
    </source>
</evidence>
<dbReference type="InterPro" id="IPR036397">
    <property type="entry name" value="RNaseH_sf"/>
</dbReference>